<dbReference type="InterPro" id="IPR002208">
    <property type="entry name" value="SecY/SEC61-alpha"/>
</dbReference>
<dbReference type="InterPro" id="IPR023201">
    <property type="entry name" value="SecY_dom_sf"/>
</dbReference>
<feature type="transmembrane region" description="Helical" evidence="10">
    <location>
        <begin position="255"/>
        <end position="284"/>
    </location>
</feature>
<name>M1Z7E0_9FIRM</name>
<evidence type="ECO:0000256" key="4">
    <source>
        <dbReference type="ARBA" id="ARBA00022692"/>
    </source>
</evidence>
<keyword evidence="15" id="KW-1185">Reference proteome</keyword>
<keyword evidence="4 10" id="KW-0812">Transmembrane</keyword>
<evidence type="ECO:0000256" key="3">
    <source>
        <dbReference type="ARBA" id="ARBA00022448"/>
    </source>
</evidence>
<feature type="transmembrane region" description="Helical" evidence="10">
    <location>
        <begin position="172"/>
        <end position="190"/>
    </location>
</feature>
<feature type="transmembrane region" description="Helical" evidence="10">
    <location>
        <begin position="77"/>
        <end position="97"/>
    </location>
</feature>
<evidence type="ECO:0000256" key="7">
    <source>
        <dbReference type="ARBA" id="ARBA00023010"/>
    </source>
</evidence>
<dbReference type="AlphaFoldDB" id="M1Z7E0"/>
<dbReference type="EMBL" id="LT669839">
    <property type="protein sequence ID" value="SHD75441.1"/>
    <property type="molecule type" value="Genomic_DNA"/>
</dbReference>
<feature type="transmembrane region" description="Helical" evidence="10">
    <location>
        <begin position="117"/>
        <end position="135"/>
    </location>
</feature>
<keyword evidence="8 10" id="KW-0472">Membrane</keyword>
<evidence type="ECO:0000256" key="10">
    <source>
        <dbReference type="HAMAP-Rule" id="MF_01465"/>
    </source>
</evidence>
<dbReference type="InterPro" id="IPR030659">
    <property type="entry name" value="SecY_CS"/>
</dbReference>
<dbReference type="PRINTS" id="PR00303">
    <property type="entry name" value="SECYTRNLCASE"/>
</dbReference>
<dbReference type="SUPFAM" id="SSF103491">
    <property type="entry name" value="Preprotein translocase SecY subunit"/>
    <property type="match status" value="1"/>
</dbReference>
<evidence type="ECO:0000256" key="8">
    <source>
        <dbReference type="ARBA" id="ARBA00023136"/>
    </source>
</evidence>
<dbReference type="GO" id="GO:0043952">
    <property type="term" value="P:protein transport by the Sec complex"/>
    <property type="evidence" value="ECO:0007669"/>
    <property type="project" value="UniProtKB-UniRule"/>
</dbReference>
<keyword evidence="7 10" id="KW-0811">Translocation</keyword>
<organism evidence="14 15">
    <name type="scientific">[Clostridium] ultunense Esp</name>
    <dbReference type="NCBI Taxonomy" id="1288971"/>
    <lineage>
        <taxon>Bacteria</taxon>
        <taxon>Bacillati</taxon>
        <taxon>Bacillota</taxon>
        <taxon>Tissierellia</taxon>
        <taxon>Tissierellales</taxon>
        <taxon>Tepidimicrobiaceae</taxon>
        <taxon>Schnuerera</taxon>
    </lineage>
</organism>
<keyword evidence="6 10" id="KW-1133">Transmembrane helix</keyword>
<feature type="transmembrane region" description="Helical" evidence="10">
    <location>
        <begin position="147"/>
        <end position="165"/>
    </location>
</feature>
<comment type="similarity">
    <text evidence="2 10 13">Belongs to the SecY/SEC61-alpha family.</text>
</comment>
<dbReference type="NCBIfam" id="TIGR00967">
    <property type="entry name" value="3a0501s007"/>
    <property type="match status" value="1"/>
</dbReference>
<dbReference type="PANTHER" id="PTHR10906">
    <property type="entry name" value="SECY/SEC61-ALPHA FAMILY MEMBER"/>
    <property type="match status" value="1"/>
</dbReference>
<comment type="subcellular location">
    <subcellularLocation>
        <location evidence="10">Cell membrane</location>
        <topology evidence="10">Multi-pass membrane protein</topology>
    </subcellularLocation>
    <subcellularLocation>
        <location evidence="1 12">Membrane</location>
        <topology evidence="1 12">Multi-pass membrane protein</topology>
    </subcellularLocation>
</comment>
<dbReference type="HOGENOM" id="CLU_030313_0_2_9"/>
<dbReference type="GO" id="GO:0006605">
    <property type="term" value="P:protein targeting"/>
    <property type="evidence" value="ECO:0007669"/>
    <property type="project" value="UniProtKB-UniRule"/>
</dbReference>
<evidence type="ECO:0000256" key="6">
    <source>
        <dbReference type="ARBA" id="ARBA00022989"/>
    </source>
</evidence>
<protein>
    <recommendedName>
        <fullName evidence="9 10">Protein translocase subunit SecY</fullName>
    </recommendedName>
</protein>
<gene>
    <name evidence="10 14" type="primary">secY</name>
    <name evidence="14" type="ORF">CUESP1_0042</name>
</gene>
<dbReference type="PIRSF" id="PIRSF004557">
    <property type="entry name" value="SecY"/>
    <property type="match status" value="1"/>
</dbReference>
<dbReference type="FunFam" id="1.10.3370.10:FF:000001">
    <property type="entry name" value="Preprotein translocase subunit SecY"/>
    <property type="match status" value="1"/>
</dbReference>
<evidence type="ECO:0000256" key="5">
    <source>
        <dbReference type="ARBA" id="ARBA00022927"/>
    </source>
</evidence>
<dbReference type="OrthoDB" id="9809248at2"/>
<evidence type="ECO:0000256" key="2">
    <source>
        <dbReference type="ARBA" id="ARBA00005751"/>
    </source>
</evidence>
<dbReference type="Gene3D" id="1.10.3370.10">
    <property type="entry name" value="SecY subunit domain"/>
    <property type="match status" value="1"/>
</dbReference>
<evidence type="ECO:0000313" key="15">
    <source>
        <dbReference type="Proteomes" id="UP000245423"/>
    </source>
</evidence>
<evidence type="ECO:0000256" key="13">
    <source>
        <dbReference type="RuleBase" id="RU004349"/>
    </source>
</evidence>
<feature type="transmembrane region" description="Helical" evidence="10">
    <location>
        <begin position="387"/>
        <end position="407"/>
    </location>
</feature>
<dbReference type="PROSITE" id="PS00756">
    <property type="entry name" value="SECY_2"/>
    <property type="match status" value="1"/>
</dbReference>
<evidence type="ECO:0000256" key="11">
    <source>
        <dbReference type="RuleBase" id="RU000537"/>
    </source>
</evidence>
<accession>M1Z7E0</accession>
<sequence>MLSTLRNAWRIPDIRKRIIFTILMLLVIRLGSSIPVPYMDKVAIRQIFEAGQAGVLEFLDLMAGGTFSNFSIFALNIYPYITASIIIQLLTIAIPRLEEIAKEGEEGRKKMAQWTKYGAVVLAIIQAIGTTFGFFNRALIAQGALQTAIVIISLTAGTTFLMWIGDLITDRGIGNGISLIIFVGIISRLPSQFIKSIELVRVGALSLIKLILFGIVALLIIAIVIAIQEGERKIPVQYAKRVVGRKMYGGQSSHIPLKVSMAGVIPVIFSTSLLAFPQTIALFFKGEPSAWITKYLTVQGSVGIWVYSILNVLLIIFFTYFYTAVQFNTVEYAKNLQQYGGFIPGIRPGRPTSEYLNKVISRITFVGAVSLALIASLPIILSHVFRMNVNFGGTAIIIVVGVALETVKQIESQMLMRHYKGFLK</sequence>
<comment type="subunit">
    <text evidence="10">Component of the Sec protein translocase complex. Heterotrimer consisting of SecY, SecE and SecG subunits. The heterotrimers can form oligomers, although 1 heterotrimer is thought to be able to translocate proteins. Interacts with the ribosome. Interacts with SecDF, and other proteins may be involved. Interacts with SecA.</text>
</comment>
<proteinExistence type="inferred from homology"/>
<dbReference type="GO" id="GO:0065002">
    <property type="term" value="P:intracellular protein transmembrane transport"/>
    <property type="evidence" value="ECO:0007669"/>
    <property type="project" value="UniProtKB-UniRule"/>
</dbReference>
<dbReference type="GO" id="GO:0005886">
    <property type="term" value="C:plasma membrane"/>
    <property type="evidence" value="ECO:0007669"/>
    <property type="project" value="UniProtKB-SubCell"/>
</dbReference>
<dbReference type="Pfam" id="PF00344">
    <property type="entry name" value="SecY"/>
    <property type="match status" value="1"/>
</dbReference>
<keyword evidence="5 10" id="KW-0653">Protein transport</keyword>
<evidence type="ECO:0000313" key="14">
    <source>
        <dbReference type="EMBL" id="SHD75441.1"/>
    </source>
</evidence>
<dbReference type="InterPro" id="IPR026593">
    <property type="entry name" value="SecY"/>
</dbReference>
<evidence type="ECO:0000256" key="1">
    <source>
        <dbReference type="ARBA" id="ARBA00004141"/>
    </source>
</evidence>
<evidence type="ECO:0000256" key="9">
    <source>
        <dbReference type="ARBA" id="ARBA00039733"/>
    </source>
</evidence>
<dbReference type="PROSITE" id="PS00755">
    <property type="entry name" value="SECY_1"/>
    <property type="match status" value="1"/>
</dbReference>
<feature type="transmembrane region" description="Helical" evidence="10">
    <location>
        <begin position="359"/>
        <end position="381"/>
    </location>
</feature>
<reference evidence="14 15" key="1">
    <citation type="submission" date="2016-11" db="EMBL/GenBank/DDBJ databases">
        <authorList>
            <person name="Manzoor S."/>
        </authorList>
    </citation>
    <scope>NUCLEOTIDE SEQUENCE [LARGE SCALE GENOMIC DNA]</scope>
    <source>
        <strain evidence="14">Clostridium ultunense strain Esp</strain>
    </source>
</reference>
<evidence type="ECO:0000256" key="12">
    <source>
        <dbReference type="RuleBase" id="RU003484"/>
    </source>
</evidence>
<feature type="transmembrane region" description="Helical" evidence="10">
    <location>
        <begin position="304"/>
        <end position="325"/>
    </location>
</feature>
<dbReference type="Proteomes" id="UP000245423">
    <property type="component" value="Chromosome 1"/>
</dbReference>
<keyword evidence="10" id="KW-1003">Cell membrane</keyword>
<comment type="function">
    <text evidence="10 11">The central subunit of the protein translocation channel SecYEG. Consists of two halves formed by TMs 1-5 and 6-10. These two domains form a lateral gate at the front which open onto the bilayer between TMs 2 and 7, and are clamped together by SecE at the back. The channel is closed by both a pore ring composed of hydrophobic SecY resides and a short helix (helix 2A) on the extracellular side of the membrane which forms a plug. The plug probably moves laterally to allow the channel to open. The ring and the pore may move independently.</text>
</comment>
<keyword evidence="3 10" id="KW-0813">Transport</keyword>
<comment type="caution">
    <text evidence="10">Lacks conserved residue(s) required for the propagation of feature annotation.</text>
</comment>
<dbReference type="HAMAP" id="MF_01465">
    <property type="entry name" value="SecY"/>
    <property type="match status" value="1"/>
</dbReference>
<dbReference type="RefSeq" id="WP_005583206.1">
    <property type="nucleotide sequence ID" value="NZ_LT669839.1"/>
</dbReference>
<feature type="transmembrane region" description="Helical" evidence="10">
    <location>
        <begin position="202"/>
        <end position="227"/>
    </location>
</feature>